<feature type="chain" id="PRO_5015552085" description="DUF6318 domain-containing protein" evidence="2">
    <location>
        <begin position="24"/>
        <end position="183"/>
    </location>
</feature>
<dbReference type="PROSITE" id="PS51257">
    <property type="entry name" value="PROKAR_LIPOPROTEIN"/>
    <property type="match status" value="1"/>
</dbReference>
<dbReference type="EMBL" id="QDGZ01000011">
    <property type="protein sequence ID" value="PVG80985.1"/>
    <property type="molecule type" value="Genomic_DNA"/>
</dbReference>
<organism evidence="4 5">
    <name type="scientific">Nocardioides gansuensis</name>
    <dbReference type="NCBI Taxonomy" id="2138300"/>
    <lineage>
        <taxon>Bacteria</taxon>
        <taxon>Bacillati</taxon>
        <taxon>Actinomycetota</taxon>
        <taxon>Actinomycetes</taxon>
        <taxon>Propionibacteriales</taxon>
        <taxon>Nocardioidaceae</taxon>
        <taxon>Nocardioides</taxon>
    </lineage>
</organism>
<accession>A0A2T8F5J9</accession>
<name>A0A2T8F5J9_9ACTN</name>
<keyword evidence="2" id="KW-0732">Signal</keyword>
<comment type="caution">
    <text evidence="4">The sequence shown here is derived from an EMBL/GenBank/DDBJ whole genome shotgun (WGS) entry which is preliminary data.</text>
</comment>
<feature type="region of interest" description="Disordered" evidence="1">
    <location>
        <begin position="25"/>
        <end position="54"/>
    </location>
</feature>
<evidence type="ECO:0000259" key="3">
    <source>
        <dbReference type="Pfam" id="PF19843"/>
    </source>
</evidence>
<sequence>MTWVRRTASALLALPLLALSACSGEKPEPIMPTESASSSPEASEPAPTPEPWEAKTDDGAVAFVRHWFDLLNVARLEGETEPLLGVSTKDCATCNNVAELAQRLHQPGGIYDSKPWQILQISSPTKYDPPAWQVAVRVLQPAARVKLPDEKKVHETARGRKTLAATFFWRGDQWKMHEVAPVE</sequence>
<evidence type="ECO:0000256" key="1">
    <source>
        <dbReference type="SAM" id="MobiDB-lite"/>
    </source>
</evidence>
<feature type="domain" description="DUF6318" evidence="3">
    <location>
        <begin position="45"/>
        <end position="179"/>
    </location>
</feature>
<proteinExistence type="predicted"/>
<evidence type="ECO:0000313" key="5">
    <source>
        <dbReference type="Proteomes" id="UP000246018"/>
    </source>
</evidence>
<gene>
    <name evidence="4" type="ORF">DDE18_20730</name>
</gene>
<keyword evidence="5" id="KW-1185">Reference proteome</keyword>
<evidence type="ECO:0000256" key="2">
    <source>
        <dbReference type="SAM" id="SignalP"/>
    </source>
</evidence>
<dbReference type="AlphaFoldDB" id="A0A2T8F5J9"/>
<feature type="signal peptide" evidence="2">
    <location>
        <begin position="1"/>
        <end position="23"/>
    </location>
</feature>
<dbReference type="Proteomes" id="UP000246018">
    <property type="component" value="Unassembled WGS sequence"/>
</dbReference>
<reference evidence="4 5" key="1">
    <citation type="submission" date="2018-04" db="EMBL/GenBank/DDBJ databases">
        <title>Genome of Nocardioides gansuensis WSJ-1.</title>
        <authorList>
            <person name="Wu S."/>
            <person name="Wang G."/>
        </authorList>
    </citation>
    <scope>NUCLEOTIDE SEQUENCE [LARGE SCALE GENOMIC DNA]</scope>
    <source>
        <strain evidence="4 5">WSJ-1</strain>
    </source>
</reference>
<protein>
    <recommendedName>
        <fullName evidence="3">DUF6318 domain-containing protein</fullName>
    </recommendedName>
</protein>
<feature type="compositionally biased region" description="Low complexity" evidence="1">
    <location>
        <begin position="32"/>
        <end position="45"/>
    </location>
</feature>
<dbReference type="Pfam" id="PF19843">
    <property type="entry name" value="DUF6318"/>
    <property type="match status" value="1"/>
</dbReference>
<dbReference type="InterPro" id="IPR046281">
    <property type="entry name" value="DUF6318"/>
</dbReference>
<evidence type="ECO:0000313" key="4">
    <source>
        <dbReference type="EMBL" id="PVG80985.1"/>
    </source>
</evidence>